<dbReference type="GO" id="GO:0009898">
    <property type="term" value="C:cytoplasmic side of plasma membrane"/>
    <property type="evidence" value="ECO:0007669"/>
    <property type="project" value="TreeGrafter"/>
</dbReference>
<feature type="chain" id="PRO_5013252476" evidence="2">
    <location>
        <begin position="23"/>
        <end position="222"/>
    </location>
</feature>
<dbReference type="InterPro" id="IPR036846">
    <property type="entry name" value="GM2-AP_sf"/>
</dbReference>
<organism evidence="4 5">
    <name type="scientific">Hypsibius exemplaris</name>
    <name type="common">Freshwater tardigrade</name>
    <dbReference type="NCBI Taxonomy" id="2072580"/>
    <lineage>
        <taxon>Eukaryota</taxon>
        <taxon>Metazoa</taxon>
        <taxon>Ecdysozoa</taxon>
        <taxon>Tardigrada</taxon>
        <taxon>Eutardigrada</taxon>
        <taxon>Parachela</taxon>
        <taxon>Hypsibioidea</taxon>
        <taxon>Hypsibiidae</taxon>
        <taxon>Hypsibius</taxon>
    </lineage>
</organism>
<sequence length="222" mass="24363">MINRLFLLGICVLASLSVFAEGLVRNHPEEEQHFISGSLSKMERLLMSSLKASSEKSKPTTDDRRRLGHFSWSSCGGTSDAFHIANLTLSPDPIKLGNPIKITASGQITLELGSPIEVDVQVQKKVFVWVSLPCVDDLGSCNYPDVCARLPPPPCPQPLIEANLPCTCPIPTGTYAVKDLEVEFDTRKFPGWLTEGDFKAHIEMKKGGQSFACYDVELNIIS</sequence>
<dbReference type="AlphaFoldDB" id="A0A1W0WP09"/>
<dbReference type="Proteomes" id="UP000192578">
    <property type="component" value="Unassembled WGS sequence"/>
</dbReference>
<dbReference type="SUPFAM" id="SSF63707">
    <property type="entry name" value="Ganglioside M2 (gm2) activator"/>
    <property type="match status" value="1"/>
</dbReference>
<dbReference type="Pfam" id="PF02221">
    <property type="entry name" value="E1_DerP2_DerF2"/>
    <property type="match status" value="1"/>
</dbReference>
<evidence type="ECO:0000256" key="1">
    <source>
        <dbReference type="ARBA" id="ARBA00022729"/>
    </source>
</evidence>
<reference evidence="5" key="1">
    <citation type="submission" date="2017-01" db="EMBL/GenBank/DDBJ databases">
        <title>Comparative genomics of anhydrobiosis in the tardigrade Hypsibius dujardini.</title>
        <authorList>
            <person name="Yoshida Y."/>
            <person name="Koutsovoulos G."/>
            <person name="Laetsch D."/>
            <person name="Stevens L."/>
            <person name="Kumar S."/>
            <person name="Horikawa D."/>
            <person name="Ishino K."/>
            <person name="Komine S."/>
            <person name="Tomita M."/>
            <person name="Blaxter M."/>
            <person name="Arakawa K."/>
        </authorList>
    </citation>
    <scope>NUCLEOTIDE SEQUENCE [LARGE SCALE GENOMIC DNA]</scope>
    <source>
        <strain evidence="5">Z151</strain>
    </source>
</reference>
<protein>
    <submittedName>
        <fullName evidence="4">Ganglioside GM2 activator</fullName>
    </submittedName>
</protein>
<evidence type="ECO:0000313" key="5">
    <source>
        <dbReference type="Proteomes" id="UP000192578"/>
    </source>
</evidence>
<dbReference type="GO" id="GO:0008047">
    <property type="term" value="F:enzyme activator activity"/>
    <property type="evidence" value="ECO:0007669"/>
    <property type="project" value="InterPro"/>
</dbReference>
<evidence type="ECO:0000313" key="4">
    <source>
        <dbReference type="EMBL" id="OQV16956.1"/>
    </source>
</evidence>
<dbReference type="GO" id="GO:0005319">
    <property type="term" value="F:lipid transporter activity"/>
    <property type="evidence" value="ECO:0007669"/>
    <property type="project" value="TreeGrafter"/>
</dbReference>
<dbReference type="GO" id="GO:0006689">
    <property type="term" value="P:ganglioside catabolic process"/>
    <property type="evidence" value="ECO:0007669"/>
    <property type="project" value="InterPro"/>
</dbReference>
<dbReference type="InterPro" id="IPR003172">
    <property type="entry name" value="ML_dom"/>
</dbReference>
<name>A0A1W0WP09_HYPEX</name>
<dbReference type="OrthoDB" id="6409159at2759"/>
<dbReference type="InterPro" id="IPR028996">
    <property type="entry name" value="GM2-AP"/>
</dbReference>
<dbReference type="EMBL" id="MTYJ01000068">
    <property type="protein sequence ID" value="OQV16956.1"/>
    <property type="molecule type" value="Genomic_DNA"/>
</dbReference>
<feature type="signal peptide" evidence="2">
    <location>
        <begin position="1"/>
        <end position="22"/>
    </location>
</feature>
<keyword evidence="5" id="KW-1185">Reference proteome</keyword>
<dbReference type="SMART" id="SM00737">
    <property type="entry name" value="ML"/>
    <property type="match status" value="1"/>
</dbReference>
<proteinExistence type="predicted"/>
<dbReference type="PANTHER" id="PTHR17357">
    <property type="entry name" value="GM2 GANGLIOSIDE ACTIVATOR PROTEIN"/>
    <property type="match status" value="1"/>
</dbReference>
<gene>
    <name evidence="4" type="ORF">BV898_08961</name>
</gene>
<comment type="caution">
    <text evidence="4">The sequence shown here is derived from an EMBL/GenBank/DDBJ whole genome shotgun (WGS) entry which is preliminary data.</text>
</comment>
<dbReference type="PANTHER" id="PTHR17357:SF0">
    <property type="entry name" value="GANGLIOSIDE GM2 ACTIVATOR"/>
    <property type="match status" value="1"/>
</dbReference>
<evidence type="ECO:0000256" key="2">
    <source>
        <dbReference type="SAM" id="SignalP"/>
    </source>
</evidence>
<accession>A0A1W0WP09</accession>
<dbReference type="Gene3D" id="2.70.220.10">
    <property type="entry name" value="Ganglioside GM2 activator"/>
    <property type="match status" value="1"/>
</dbReference>
<keyword evidence="1 2" id="KW-0732">Signal</keyword>
<evidence type="ECO:0000259" key="3">
    <source>
        <dbReference type="SMART" id="SM00737"/>
    </source>
</evidence>
<feature type="domain" description="MD-2-related lipid-recognition" evidence="3">
    <location>
        <begin position="72"/>
        <end position="218"/>
    </location>
</feature>